<evidence type="ECO:0000313" key="3">
    <source>
        <dbReference type="EMBL" id="TFK83505.1"/>
    </source>
</evidence>
<evidence type="ECO:0000256" key="1">
    <source>
        <dbReference type="SAM" id="MobiDB-lite"/>
    </source>
</evidence>
<organism evidence="3 4">
    <name type="scientific">Polyporus arcularius HHB13444</name>
    <dbReference type="NCBI Taxonomy" id="1314778"/>
    <lineage>
        <taxon>Eukaryota</taxon>
        <taxon>Fungi</taxon>
        <taxon>Dikarya</taxon>
        <taxon>Basidiomycota</taxon>
        <taxon>Agaricomycotina</taxon>
        <taxon>Agaricomycetes</taxon>
        <taxon>Polyporales</taxon>
        <taxon>Polyporaceae</taxon>
        <taxon>Polyporus</taxon>
    </lineage>
</organism>
<feature type="compositionally biased region" description="Basic and acidic residues" evidence="1">
    <location>
        <begin position="374"/>
        <end position="388"/>
    </location>
</feature>
<dbReference type="InParanoid" id="A0A5C3P1I2"/>
<evidence type="ECO:0000313" key="4">
    <source>
        <dbReference type="Proteomes" id="UP000308197"/>
    </source>
</evidence>
<dbReference type="Proteomes" id="UP000308197">
    <property type="component" value="Unassembled WGS sequence"/>
</dbReference>
<gene>
    <name evidence="3" type="ORF">K466DRAFT_258968</name>
</gene>
<dbReference type="Pfam" id="PF25534">
    <property type="entry name" value="DUF7918"/>
    <property type="match status" value="1"/>
</dbReference>
<feature type="domain" description="DUF7918" evidence="2">
    <location>
        <begin position="7"/>
        <end position="222"/>
    </location>
</feature>
<dbReference type="InterPro" id="IPR057678">
    <property type="entry name" value="DUF7918"/>
</dbReference>
<feature type="compositionally biased region" description="Basic and acidic residues" evidence="1">
    <location>
        <begin position="275"/>
        <end position="284"/>
    </location>
</feature>
<name>A0A5C3P1I2_9APHY</name>
<protein>
    <recommendedName>
        <fullName evidence="2">DUF7918 domain-containing protein</fullName>
    </recommendedName>
</protein>
<dbReference type="STRING" id="1314778.A0A5C3P1I2"/>
<feature type="region of interest" description="Disordered" evidence="1">
    <location>
        <begin position="228"/>
        <end position="405"/>
    </location>
</feature>
<keyword evidence="4" id="KW-1185">Reference proteome</keyword>
<feature type="compositionally biased region" description="Basic residues" evidence="1">
    <location>
        <begin position="228"/>
        <end position="244"/>
    </location>
</feature>
<dbReference type="AlphaFoldDB" id="A0A5C3P1I2"/>
<dbReference type="EMBL" id="ML211388">
    <property type="protein sequence ID" value="TFK83505.1"/>
    <property type="molecule type" value="Genomic_DNA"/>
</dbReference>
<sequence length="447" mass="49192">MPKHSGFAVSLWMGNRRLSEYQIEVGTKPEADGTHSPLVTCWVASEAGKAFQIHCNVDRKQRKGGVAVFTWIDGRAIEGSLLLGPEEKHIVDEGLLVGLKRVRPYRFENIIVTDDESVAAPGSANPHVGTLQLQFCAYEKPEADQPNADPVLEFAADPGVGTSIMHEEDKKHIGHHVQFGKAIRGFRKYEPYVMEPAILEKSALVTFIIMYMPKDTLRSIGVYIPPMKKRRKAERPSRQSRRLRGAASTTAHGDGDDKSEDSTSSESPSSRKRAKQEPEDDQLRVHSRMQSQIRVPYGHIEEDSSTVRGRLCSPGPIDRNDVGSGVARHRLGDLPHMYNSTPDMTVTPVGSSSSSVGRVEQEGEQPVGQPTSQHDSREPTLEHLDPPSDRAQATAPPPPVDHRSPLLIQRRHSRVPAYPSCGTLSLRCQACSNCRGTEVEAGGDRSS</sequence>
<reference evidence="3 4" key="1">
    <citation type="journal article" date="2019" name="Nat. Ecol. Evol.">
        <title>Megaphylogeny resolves global patterns of mushroom evolution.</title>
        <authorList>
            <person name="Varga T."/>
            <person name="Krizsan K."/>
            <person name="Foldi C."/>
            <person name="Dima B."/>
            <person name="Sanchez-Garcia M."/>
            <person name="Sanchez-Ramirez S."/>
            <person name="Szollosi G.J."/>
            <person name="Szarkandi J.G."/>
            <person name="Papp V."/>
            <person name="Albert L."/>
            <person name="Andreopoulos W."/>
            <person name="Angelini C."/>
            <person name="Antonin V."/>
            <person name="Barry K.W."/>
            <person name="Bougher N.L."/>
            <person name="Buchanan P."/>
            <person name="Buyck B."/>
            <person name="Bense V."/>
            <person name="Catcheside P."/>
            <person name="Chovatia M."/>
            <person name="Cooper J."/>
            <person name="Damon W."/>
            <person name="Desjardin D."/>
            <person name="Finy P."/>
            <person name="Geml J."/>
            <person name="Haridas S."/>
            <person name="Hughes K."/>
            <person name="Justo A."/>
            <person name="Karasinski D."/>
            <person name="Kautmanova I."/>
            <person name="Kiss B."/>
            <person name="Kocsube S."/>
            <person name="Kotiranta H."/>
            <person name="LaButti K.M."/>
            <person name="Lechner B.E."/>
            <person name="Liimatainen K."/>
            <person name="Lipzen A."/>
            <person name="Lukacs Z."/>
            <person name="Mihaltcheva S."/>
            <person name="Morgado L.N."/>
            <person name="Niskanen T."/>
            <person name="Noordeloos M.E."/>
            <person name="Ohm R.A."/>
            <person name="Ortiz-Santana B."/>
            <person name="Ovrebo C."/>
            <person name="Racz N."/>
            <person name="Riley R."/>
            <person name="Savchenko A."/>
            <person name="Shiryaev A."/>
            <person name="Soop K."/>
            <person name="Spirin V."/>
            <person name="Szebenyi C."/>
            <person name="Tomsovsky M."/>
            <person name="Tulloss R.E."/>
            <person name="Uehling J."/>
            <person name="Grigoriev I.V."/>
            <person name="Vagvolgyi C."/>
            <person name="Papp T."/>
            <person name="Martin F.M."/>
            <person name="Miettinen O."/>
            <person name="Hibbett D.S."/>
            <person name="Nagy L.G."/>
        </authorList>
    </citation>
    <scope>NUCLEOTIDE SEQUENCE [LARGE SCALE GENOMIC DNA]</scope>
    <source>
        <strain evidence="3 4">HHB13444</strain>
    </source>
</reference>
<feature type="compositionally biased region" description="Low complexity" evidence="1">
    <location>
        <begin position="349"/>
        <end position="358"/>
    </location>
</feature>
<evidence type="ECO:0000259" key="2">
    <source>
        <dbReference type="Pfam" id="PF25534"/>
    </source>
</evidence>
<accession>A0A5C3P1I2</accession>
<proteinExistence type="predicted"/>